<evidence type="ECO:0000256" key="1">
    <source>
        <dbReference type="ARBA" id="ARBA00023002"/>
    </source>
</evidence>
<comment type="caution">
    <text evidence="3">The sequence shown here is derived from an EMBL/GenBank/DDBJ whole genome shotgun (WGS) entry which is preliminary data.</text>
</comment>
<evidence type="ECO:0000259" key="2">
    <source>
        <dbReference type="Pfam" id="PF00248"/>
    </source>
</evidence>
<evidence type="ECO:0000313" key="3">
    <source>
        <dbReference type="EMBL" id="PHH53079.1"/>
    </source>
</evidence>
<dbReference type="GO" id="GO:0005737">
    <property type="term" value="C:cytoplasm"/>
    <property type="evidence" value="ECO:0007669"/>
    <property type="project" value="TreeGrafter"/>
</dbReference>
<gene>
    <name evidence="3" type="primary">plr1</name>
    <name evidence="3" type="ORF">CFIMG_004599RA</name>
</gene>
<dbReference type="EMBL" id="APWK03000050">
    <property type="protein sequence ID" value="PHH53079.1"/>
    <property type="molecule type" value="Genomic_DNA"/>
</dbReference>
<dbReference type="AlphaFoldDB" id="A0A2C5WW83"/>
<feature type="domain" description="NADP-dependent oxidoreductase" evidence="2">
    <location>
        <begin position="11"/>
        <end position="311"/>
    </location>
</feature>
<name>A0A2C5WW83_9PEZI</name>
<dbReference type="Proteomes" id="UP000222788">
    <property type="component" value="Unassembled WGS sequence"/>
</dbReference>
<dbReference type="Gene3D" id="3.20.20.100">
    <property type="entry name" value="NADP-dependent oxidoreductase domain"/>
    <property type="match status" value="1"/>
</dbReference>
<protein>
    <submittedName>
        <fullName evidence="3">Pyridoxal reductase</fullName>
    </submittedName>
</protein>
<evidence type="ECO:0000313" key="4">
    <source>
        <dbReference type="Proteomes" id="UP000222788"/>
    </source>
</evidence>
<dbReference type="SUPFAM" id="SSF51430">
    <property type="entry name" value="NAD(P)-linked oxidoreductase"/>
    <property type="match status" value="1"/>
</dbReference>
<dbReference type="PANTHER" id="PTHR43625">
    <property type="entry name" value="AFLATOXIN B1 ALDEHYDE REDUCTASE"/>
    <property type="match status" value="1"/>
</dbReference>
<accession>A0A2C5WW83</accession>
<keyword evidence="4" id="KW-1185">Reference proteome</keyword>
<reference evidence="3 4" key="2">
    <citation type="journal article" date="2013" name="IMA Fungus">
        <title>IMA Genome-F 1: Ceratocystis fimbriata: Draft nuclear genome sequence for the plant pathogen, Ceratocystis fimbriata.</title>
        <authorList>
            <person name="Wilken P.M."/>
            <person name="Steenkamp E.T."/>
            <person name="Wingfield M.J."/>
            <person name="de Beer Z.W."/>
            <person name="Wingfield B.D."/>
        </authorList>
    </citation>
    <scope>NUCLEOTIDE SEQUENCE [LARGE SCALE GENOMIC DNA]</scope>
    <source>
        <strain evidence="3 4">CBS 114723</strain>
    </source>
</reference>
<keyword evidence="1" id="KW-0560">Oxidoreductase</keyword>
<dbReference type="InterPro" id="IPR036812">
    <property type="entry name" value="NAD(P)_OxRdtase_dom_sf"/>
</dbReference>
<dbReference type="Pfam" id="PF00248">
    <property type="entry name" value="Aldo_ket_red"/>
    <property type="match status" value="1"/>
</dbReference>
<organism evidence="3 4">
    <name type="scientific">Ceratocystis fimbriata CBS 114723</name>
    <dbReference type="NCBI Taxonomy" id="1035309"/>
    <lineage>
        <taxon>Eukaryota</taxon>
        <taxon>Fungi</taxon>
        <taxon>Dikarya</taxon>
        <taxon>Ascomycota</taxon>
        <taxon>Pezizomycotina</taxon>
        <taxon>Sordariomycetes</taxon>
        <taxon>Hypocreomycetidae</taxon>
        <taxon>Microascales</taxon>
        <taxon>Ceratocystidaceae</taxon>
        <taxon>Ceratocystis</taxon>
    </lineage>
</organism>
<sequence length="329" mass="34850">MPSITGKEVGRIGYGLMGLSWRANPCPLPQAVDAMNAALANGANFWNGGEFYGTPAYNSMTVLSAFFVAHPDAATKVVLSMKGGVDNKTLKPDGSPEGVRRSLDNILAGLGGRKFLDIFECARRDPTVPLELTLGTIQKEYVDTGKLGGISLSEVSADTIHAAAKVVKIAAVEAELSLWALEPLTNGVAAACAQYGIPLVAYSPLGHGMLAGTFRKWEDIPADSSLHHFPRFSKEAFPLNIKLCDLLAGFAEKKGCTSAQLALGWVLAQSKRPGMPEIVVIPGATTAERVKENCAPVELDEAEVGQIDKILAEFEVVGGRYPEGAPVNT</sequence>
<dbReference type="OrthoDB" id="37537at2759"/>
<reference evidence="3 4" key="1">
    <citation type="journal article" date="2013" name="Fungal Biol.">
        <title>Analysis of microsatellite markers in the genome of the plant pathogen Ceratocystis fimbriata.</title>
        <authorList>
            <person name="Simpson M.C."/>
            <person name="Wilken P.M."/>
            <person name="Coetzee M.P."/>
            <person name="Wingfield M.J."/>
            <person name="Wingfield B.D."/>
        </authorList>
    </citation>
    <scope>NUCLEOTIDE SEQUENCE [LARGE SCALE GENOMIC DNA]</scope>
    <source>
        <strain evidence="3 4">CBS 114723</strain>
    </source>
</reference>
<proteinExistence type="predicted"/>
<dbReference type="PANTHER" id="PTHR43625:SF78">
    <property type="entry name" value="PYRIDOXAL REDUCTASE-RELATED"/>
    <property type="match status" value="1"/>
</dbReference>
<dbReference type="InterPro" id="IPR050791">
    <property type="entry name" value="Aldo-Keto_reductase"/>
</dbReference>
<dbReference type="GO" id="GO:0016491">
    <property type="term" value="F:oxidoreductase activity"/>
    <property type="evidence" value="ECO:0007669"/>
    <property type="project" value="UniProtKB-KW"/>
</dbReference>
<dbReference type="InterPro" id="IPR023210">
    <property type="entry name" value="NADP_OxRdtase_dom"/>
</dbReference>
<dbReference type="STRING" id="1035309.A0A2C5WW83"/>
<dbReference type="CDD" id="cd19077">
    <property type="entry name" value="AKR_AKR8A1-2"/>
    <property type="match status" value="1"/>
</dbReference>